<accession>A0A931LRE8</accession>
<dbReference type="SMART" id="SM00267">
    <property type="entry name" value="GGDEF"/>
    <property type="match status" value="1"/>
</dbReference>
<evidence type="ECO:0000256" key="1">
    <source>
        <dbReference type="PROSITE-ProRule" id="PRU00703"/>
    </source>
</evidence>
<proteinExistence type="predicted"/>
<dbReference type="PANTHER" id="PTHR45138">
    <property type="entry name" value="REGULATORY COMPONENTS OF SENSORY TRANSDUCTION SYSTEM"/>
    <property type="match status" value="1"/>
</dbReference>
<dbReference type="SUPFAM" id="SSF55073">
    <property type="entry name" value="Nucleotide cyclase"/>
    <property type="match status" value="1"/>
</dbReference>
<feature type="domain" description="CBS" evidence="3">
    <location>
        <begin position="65"/>
        <end position="121"/>
    </location>
</feature>
<dbReference type="InterPro" id="IPR046342">
    <property type="entry name" value="CBS_dom_sf"/>
</dbReference>
<sequence>MKTVETLKLLAVWVEPTHLVATARILMQGHSLKTLGVCDGGKLVGIVTAERLAARPDDAFVESAMEPATHVVQGTASIRSVAELFMESGIDSAPVLRGDRFVGVVTATMLLRELSLSWDPLTNLSWQDLLREWGVENLEQGHEVTVLFIDLDNFGLYNKRYGHTVGDKVLRQVASLLQSCIEPDRDVLVRYGGDEFAIGTLRNRSESEEFAAMIVRRMPDAFVDEAEEPVTACIGVCGGKRTKEREQAHYHSTLDNLINLASQDCNAKKRAQGQAKPALAPQPVVASREAVAERYPRVGHPDLNVVEVLVEETNPNSMTTVLLAAGEAIVSGVSARMGGLATKSVAAATAKAIERAYPGSFMRVDDLQLTDGGGGMRVATITAQVTDSGGSRQASGAAEVTADLYQGVAEATLQAFFSVR</sequence>
<dbReference type="PROSITE" id="PS51371">
    <property type="entry name" value="CBS"/>
    <property type="match status" value="1"/>
</dbReference>
<evidence type="ECO:0000313" key="5">
    <source>
        <dbReference type="Proteomes" id="UP000727962"/>
    </source>
</evidence>
<dbReference type="InterPro" id="IPR050469">
    <property type="entry name" value="Diguanylate_Cyclase"/>
</dbReference>
<dbReference type="NCBIfam" id="TIGR00254">
    <property type="entry name" value="GGDEF"/>
    <property type="match status" value="1"/>
</dbReference>
<keyword evidence="1" id="KW-0129">CBS domain</keyword>
<dbReference type="CDD" id="cd01949">
    <property type="entry name" value="GGDEF"/>
    <property type="match status" value="1"/>
</dbReference>
<dbReference type="SUPFAM" id="SSF54631">
    <property type="entry name" value="CBS-domain pair"/>
    <property type="match status" value="1"/>
</dbReference>
<dbReference type="PANTHER" id="PTHR45138:SF9">
    <property type="entry name" value="DIGUANYLATE CYCLASE DGCM-RELATED"/>
    <property type="match status" value="1"/>
</dbReference>
<dbReference type="InterPro" id="IPR029787">
    <property type="entry name" value="Nucleotide_cyclase"/>
</dbReference>
<dbReference type="CDD" id="cd02205">
    <property type="entry name" value="CBS_pair_SF"/>
    <property type="match status" value="1"/>
</dbReference>
<comment type="caution">
    <text evidence="4">The sequence shown here is derived from an EMBL/GenBank/DDBJ whole genome shotgun (WGS) entry which is preliminary data.</text>
</comment>
<evidence type="ECO:0000259" key="2">
    <source>
        <dbReference type="PROSITE" id="PS50887"/>
    </source>
</evidence>
<name>A0A931LRE8_FIMGI</name>
<dbReference type="PROSITE" id="PS50887">
    <property type="entry name" value="GGDEF"/>
    <property type="match status" value="1"/>
</dbReference>
<dbReference type="Pfam" id="PF00990">
    <property type="entry name" value="GGDEF"/>
    <property type="match status" value="1"/>
</dbReference>
<evidence type="ECO:0000259" key="3">
    <source>
        <dbReference type="PROSITE" id="PS51371"/>
    </source>
</evidence>
<dbReference type="GO" id="GO:0052621">
    <property type="term" value="F:diguanylate cyclase activity"/>
    <property type="evidence" value="ECO:0007669"/>
    <property type="project" value="TreeGrafter"/>
</dbReference>
<dbReference type="InterPro" id="IPR000160">
    <property type="entry name" value="GGDEF_dom"/>
</dbReference>
<dbReference type="AlphaFoldDB" id="A0A931LRE8"/>
<reference evidence="4" key="1">
    <citation type="submission" date="2020-07" db="EMBL/GenBank/DDBJ databases">
        <title>Huge and variable diversity of episymbiotic CPR bacteria and DPANN archaea in groundwater ecosystems.</title>
        <authorList>
            <person name="He C.Y."/>
            <person name="Keren R."/>
            <person name="Whittaker M."/>
            <person name="Farag I.F."/>
            <person name="Doudna J."/>
            <person name="Cate J.H.D."/>
            <person name="Banfield J.F."/>
        </authorList>
    </citation>
    <scope>NUCLEOTIDE SEQUENCE</scope>
    <source>
        <strain evidence="4">NC_groundwater_17_Pr7_B-0.1um_64_12</strain>
    </source>
</reference>
<dbReference type="Pfam" id="PF00571">
    <property type="entry name" value="CBS"/>
    <property type="match status" value="1"/>
</dbReference>
<dbReference type="EMBL" id="JACOSL010000019">
    <property type="protein sequence ID" value="MBI1756002.1"/>
    <property type="molecule type" value="Genomic_DNA"/>
</dbReference>
<dbReference type="Gene3D" id="3.30.70.270">
    <property type="match status" value="1"/>
</dbReference>
<dbReference type="Proteomes" id="UP000727962">
    <property type="component" value="Unassembled WGS sequence"/>
</dbReference>
<gene>
    <name evidence="4" type="ORF">HYR64_02730</name>
</gene>
<dbReference type="SMART" id="SM00116">
    <property type="entry name" value="CBS"/>
    <property type="match status" value="2"/>
</dbReference>
<feature type="domain" description="GGDEF" evidence="2">
    <location>
        <begin position="142"/>
        <end position="282"/>
    </location>
</feature>
<dbReference type="InterPro" id="IPR000644">
    <property type="entry name" value="CBS_dom"/>
</dbReference>
<evidence type="ECO:0000313" key="4">
    <source>
        <dbReference type="EMBL" id="MBI1756002.1"/>
    </source>
</evidence>
<dbReference type="InterPro" id="IPR043128">
    <property type="entry name" value="Rev_trsase/Diguanyl_cyclase"/>
</dbReference>
<protein>
    <submittedName>
        <fullName evidence="4">Diguanylate cyclase</fullName>
    </submittedName>
</protein>
<organism evidence="4 5">
    <name type="scientific">Fimbriimonas ginsengisoli</name>
    <dbReference type="NCBI Taxonomy" id="1005039"/>
    <lineage>
        <taxon>Bacteria</taxon>
        <taxon>Bacillati</taxon>
        <taxon>Armatimonadota</taxon>
        <taxon>Fimbriimonadia</taxon>
        <taxon>Fimbriimonadales</taxon>
        <taxon>Fimbriimonadaceae</taxon>
        <taxon>Fimbriimonas</taxon>
    </lineage>
</organism>
<dbReference type="Gene3D" id="3.10.580.10">
    <property type="entry name" value="CBS-domain"/>
    <property type="match status" value="1"/>
</dbReference>